<dbReference type="EC" id="2.7.7.18" evidence="11"/>
<dbReference type="NCBIfam" id="TIGR00125">
    <property type="entry name" value="cyt_tran_rel"/>
    <property type="match status" value="1"/>
</dbReference>
<comment type="similarity">
    <text evidence="3 11">Belongs to the NadD family.</text>
</comment>
<keyword evidence="14" id="KW-1185">Reference proteome</keyword>
<keyword evidence="7 11" id="KW-0547">Nucleotide-binding</keyword>
<dbReference type="NCBIfam" id="TIGR00482">
    <property type="entry name" value="nicotinate (nicotinamide) nucleotide adenylyltransferase"/>
    <property type="match status" value="1"/>
</dbReference>
<keyword evidence="8 11" id="KW-0067">ATP-binding</keyword>
<evidence type="ECO:0000256" key="8">
    <source>
        <dbReference type="ARBA" id="ARBA00022840"/>
    </source>
</evidence>
<evidence type="ECO:0000256" key="7">
    <source>
        <dbReference type="ARBA" id="ARBA00022741"/>
    </source>
</evidence>
<evidence type="ECO:0000313" key="14">
    <source>
        <dbReference type="Proteomes" id="UP000647183"/>
    </source>
</evidence>
<evidence type="ECO:0000256" key="2">
    <source>
        <dbReference type="ARBA" id="ARBA00005019"/>
    </source>
</evidence>
<comment type="function">
    <text evidence="1 11">Catalyzes the reversible adenylation of nicotinate mononucleotide (NaMN) to nicotinic acid adenine dinucleotide (NaAD).</text>
</comment>
<keyword evidence="4 11" id="KW-0662">Pyridine nucleotide biosynthesis</keyword>
<protein>
    <recommendedName>
        <fullName evidence="11">Probable nicotinate-nucleotide adenylyltransferase</fullName>
        <ecNumber evidence="11">2.7.7.18</ecNumber>
    </recommendedName>
    <alternativeName>
        <fullName evidence="11">Deamido-NAD(+) diphosphorylase</fullName>
    </alternativeName>
    <alternativeName>
        <fullName evidence="11">Deamido-NAD(+) pyrophosphorylase</fullName>
    </alternativeName>
    <alternativeName>
        <fullName evidence="11">Nicotinate mononucleotide adenylyltransferase</fullName>
        <shortName evidence="11">NaMN adenylyltransferase</shortName>
    </alternativeName>
</protein>
<evidence type="ECO:0000256" key="5">
    <source>
        <dbReference type="ARBA" id="ARBA00022679"/>
    </source>
</evidence>
<accession>A0ABR8UEG6</accession>
<keyword evidence="6 11" id="KW-0548">Nucleotidyltransferase</keyword>
<dbReference type="PANTHER" id="PTHR39321:SF3">
    <property type="entry name" value="PHOSPHOPANTETHEINE ADENYLYLTRANSFERASE"/>
    <property type="match status" value="1"/>
</dbReference>
<evidence type="ECO:0000256" key="10">
    <source>
        <dbReference type="ARBA" id="ARBA00048721"/>
    </source>
</evidence>
<feature type="domain" description="Cytidyltransferase-like" evidence="12">
    <location>
        <begin position="29"/>
        <end position="212"/>
    </location>
</feature>
<dbReference type="Pfam" id="PF01467">
    <property type="entry name" value="CTP_transf_like"/>
    <property type="match status" value="1"/>
</dbReference>
<dbReference type="SUPFAM" id="SSF52374">
    <property type="entry name" value="Nucleotidylyl transferase"/>
    <property type="match status" value="1"/>
</dbReference>
<evidence type="ECO:0000256" key="11">
    <source>
        <dbReference type="HAMAP-Rule" id="MF_00244"/>
    </source>
</evidence>
<dbReference type="InterPro" id="IPR014729">
    <property type="entry name" value="Rossmann-like_a/b/a_fold"/>
</dbReference>
<comment type="catalytic activity">
    <reaction evidence="10 11">
        <text>nicotinate beta-D-ribonucleotide + ATP + H(+) = deamido-NAD(+) + diphosphate</text>
        <dbReference type="Rhea" id="RHEA:22860"/>
        <dbReference type="ChEBI" id="CHEBI:15378"/>
        <dbReference type="ChEBI" id="CHEBI:30616"/>
        <dbReference type="ChEBI" id="CHEBI:33019"/>
        <dbReference type="ChEBI" id="CHEBI:57502"/>
        <dbReference type="ChEBI" id="CHEBI:58437"/>
        <dbReference type="EC" id="2.7.7.18"/>
    </reaction>
</comment>
<comment type="caution">
    <text evidence="13">The sequence shown here is derived from an EMBL/GenBank/DDBJ whole genome shotgun (WGS) entry which is preliminary data.</text>
</comment>
<evidence type="ECO:0000256" key="4">
    <source>
        <dbReference type="ARBA" id="ARBA00022642"/>
    </source>
</evidence>
<organism evidence="13 14">
    <name type="scientific">Luteimonas colneyensis</name>
    <dbReference type="NCBI Taxonomy" id="2762230"/>
    <lineage>
        <taxon>Bacteria</taxon>
        <taxon>Pseudomonadati</taxon>
        <taxon>Pseudomonadota</taxon>
        <taxon>Gammaproteobacteria</taxon>
        <taxon>Lysobacterales</taxon>
        <taxon>Lysobacteraceae</taxon>
        <taxon>Luteimonas</taxon>
    </lineage>
</organism>
<keyword evidence="5 11" id="KW-0808">Transferase</keyword>
<dbReference type="InterPro" id="IPR004821">
    <property type="entry name" value="Cyt_trans-like"/>
</dbReference>
<dbReference type="NCBIfam" id="NF000839">
    <property type="entry name" value="PRK00071.1-1"/>
    <property type="match status" value="1"/>
</dbReference>
<evidence type="ECO:0000313" key="13">
    <source>
        <dbReference type="EMBL" id="MBD7986423.1"/>
    </source>
</evidence>
<dbReference type="GO" id="GO:0004515">
    <property type="term" value="F:nicotinate-nucleotide adenylyltransferase activity"/>
    <property type="evidence" value="ECO:0007669"/>
    <property type="project" value="UniProtKB-EC"/>
</dbReference>
<dbReference type="Gene3D" id="3.40.50.620">
    <property type="entry name" value="HUPs"/>
    <property type="match status" value="1"/>
</dbReference>
<evidence type="ECO:0000259" key="12">
    <source>
        <dbReference type="Pfam" id="PF01467"/>
    </source>
</evidence>
<evidence type="ECO:0000256" key="6">
    <source>
        <dbReference type="ARBA" id="ARBA00022695"/>
    </source>
</evidence>
<evidence type="ECO:0000256" key="1">
    <source>
        <dbReference type="ARBA" id="ARBA00002324"/>
    </source>
</evidence>
<dbReference type="InterPro" id="IPR005248">
    <property type="entry name" value="NadD/NMNAT"/>
</dbReference>
<comment type="pathway">
    <text evidence="2 11">Cofactor biosynthesis; NAD(+) biosynthesis; deamido-NAD(+) from nicotinate D-ribonucleotide: step 1/1.</text>
</comment>
<evidence type="ECO:0000256" key="3">
    <source>
        <dbReference type="ARBA" id="ARBA00009014"/>
    </source>
</evidence>
<evidence type="ECO:0000256" key="9">
    <source>
        <dbReference type="ARBA" id="ARBA00023027"/>
    </source>
</evidence>
<keyword evidence="9 11" id="KW-0520">NAD</keyword>
<dbReference type="EMBL" id="JACSQJ010000001">
    <property type="protein sequence ID" value="MBD7986423.1"/>
    <property type="molecule type" value="Genomic_DNA"/>
</dbReference>
<gene>
    <name evidence="11 13" type="primary">nadD</name>
    <name evidence="13" type="ORF">H9645_00070</name>
</gene>
<dbReference type="CDD" id="cd02165">
    <property type="entry name" value="NMNAT"/>
    <property type="match status" value="1"/>
</dbReference>
<dbReference type="PANTHER" id="PTHR39321">
    <property type="entry name" value="NICOTINATE-NUCLEOTIDE ADENYLYLTRANSFERASE-RELATED"/>
    <property type="match status" value="1"/>
</dbReference>
<dbReference type="Proteomes" id="UP000647183">
    <property type="component" value="Unassembled WGS sequence"/>
</dbReference>
<proteinExistence type="inferred from homology"/>
<sequence>MAAAGAPAAGGGRRPRGAAAGRVSLLACYGGSFDPVHLGHMAVALAVRDALDAEVALLPAADPPHKDATHAGAIARTRMLELAIAGEPGLRVDPLELERAGPSYSIDSLRLVRAKQGPYRPIAWVVGGDSLLRLDTWYRWRELFAHGHVLAVARPGSPVAPDDIAARAPAVERELGARRRPPDALAEAPAGGFAVLELPRLRAESSTEVRRRIAADDGWESMLPPAVAGFIRERRLYGYGPATGPSL</sequence>
<dbReference type="HAMAP" id="MF_00244">
    <property type="entry name" value="NaMN_adenylyltr"/>
    <property type="match status" value="1"/>
</dbReference>
<reference evidence="13 14" key="1">
    <citation type="submission" date="2020-08" db="EMBL/GenBank/DDBJ databases">
        <title>A Genomic Blueprint of the Chicken Gut Microbiome.</title>
        <authorList>
            <person name="Gilroy R."/>
            <person name="Ravi A."/>
            <person name="Getino M."/>
            <person name="Pursley I."/>
            <person name="Horton D.L."/>
            <person name="Alikhan N.-F."/>
            <person name="Baker D."/>
            <person name="Gharbi K."/>
            <person name="Hall N."/>
            <person name="Watson M."/>
            <person name="Adriaenssens E.M."/>
            <person name="Foster-Nyarko E."/>
            <person name="Jarju S."/>
            <person name="Secka A."/>
            <person name="Antonio M."/>
            <person name="Oren A."/>
            <person name="Chaudhuri R."/>
            <person name="La Ragione R.M."/>
            <person name="Hildebrand F."/>
            <person name="Pallen M.J."/>
        </authorList>
    </citation>
    <scope>NUCLEOTIDE SEQUENCE [LARGE SCALE GENOMIC DNA]</scope>
    <source>
        <strain evidence="13 14">Sa2BVA3</strain>
    </source>
</reference>
<name>A0ABR8UEG6_9GAMM</name>